<evidence type="ECO:0000256" key="1">
    <source>
        <dbReference type="SAM" id="MobiDB-lite"/>
    </source>
</evidence>
<dbReference type="EMBL" id="CCKQ01010857">
    <property type="protein sequence ID" value="CDW82370.1"/>
    <property type="molecule type" value="Genomic_DNA"/>
</dbReference>
<feature type="region of interest" description="Disordered" evidence="1">
    <location>
        <begin position="117"/>
        <end position="174"/>
    </location>
</feature>
<feature type="region of interest" description="Disordered" evidence="1">
    <location>
        <begin position="27"/>
        <end position="65"/>
    </location>
</feature>
<dbReference type="Proteomes" id="UP000039865">
    <property type="component" value="Unassembled WGS sequence"/>
</dbReference>
<keyword evidence="3" id="KW-1185">Reference proteome</keyword>
<accession>A0A078AJ92</accession>
<feature type="compositionally biased region" description="Basic and acidic residues" evidence="1">
    <location>
        <begin position="49"/>
        <end position="58"/>
    </location>
</feature>
<gene>
    <name evidence="2" type="primary">Contig2297.g2480</name>
    <name evidence="2" type="ORF">STYLEM_11402</name>
</gene>
<reference evidence="2 3" key="1">
    <citation type="submission" date="2014-06" db="EMBL/GenBank/DDBJ databases">
        <authorList>
            <person name="Swart Estienne"/>
        </authorList>
    </citation>
    <scope>NUCLEOTIDE SEQUENCE [LARGE SCALE GENOMIC DNA]</scope>
    <source>
        <strain evidence="2 3">130c</strain>
    </source>
</reference>
<organism evidence="2 3">
    <name type="scientific">Stylonychia lemnae</name>
    <name type="common">Ciliate</name>
    <dbReference type="NCBI Taxonomy" id="5949"/>
    <lineage>
        <taxon>Eukaryota</taxon>
        <taxon>Sar</taxon>
        <taxon>Alveolata</taxon>
        <taxon>Ciliophora</taxon>
        <taxon>Intramacronucleata</taxon>
        <taxon>Spirotrichea</taxon>
        <taxon>Stichotrichia</taxon>
        <taxon>Sporadotrichida</taxon>
        <taxon>Oxytrichidae</taxon>
        <taxon>Stylonychinae</taxon>
        <taxon>Stylonychia</taxon>
    </lineage>
</organism>
<feature type="compositionally biased region" description="Basic and acidic residues" evidence="1">
    <location>
        <begin position="27"/>
        <end position="42"/>
    </location>
</feature>
<evidence type="ECO:0000313" key="3">
    <source>
        <dbReference type="Proteomes" id="UP000039865"/>
    </source>
</evidence>
<feature type="compositionally biased region" description="Basic and acidic residues" evidence="1">
    <location>
        <begin position="117"/>
        <end position="128"/>
    </location>
</feature>
<proteinExistence type="predicted"/>
<dbReference type="AlphaFoldDB" id="A0A078AJ92"/>
<protein>
    <recommendedName>
        <fullName evidence="4">DUF4604 domain-containing protein</fullName>
    </recommendedName>
</protein>
<name>A0A078AJ92_STYLE</name>
<evidence type="ECO:0008006" key="4">
    <source>
        <dbReference type="Google" id="ProtNLM"/>
    </source>
</evidence>
<sequence length="192" mass="22075">MSHKQGYTFVKQVPDFIQKMGLGNKELQDYKEKTEHKLEDKLPQNPATDEDKKKQAEKEEYDFENAQIEDLGNFISAEGDPEANQDKLMTMLKKRIAKLDEELEKTTGADNKLDISNKEVCDDNKQVEVEGEEEKEGSKKAQFVRRRDRKTIAKSEKADASNKQIENSKNKDKKILTSKSSKVVLSFEEDDI</sequence>
<dbReference type="InParanoid" id="A0A078AJ92"/>
<evidence type="ECO:0000313" key="2">
    <source>
        <dbReference type="EMBL" id="CDW82370.1"/>
    </source>
</evidence>
<feature type="compositionally biased region" description="Basic and acidic residues" evidence="1">
    <location>
        <begin position="150"/>
        <end position="174"/>
    </location>
</feature>